<keyword evidence="8" id="KW-0812">Transmembrane</keyword>
<feature type="region of interest" description="Disordered" evidence="7">
    <location>
        <begin position="1"/>
        <end position="22"/>
    </location>
</feature>
<dbReference type="InterPro" id="IPR052206">
    <property type="entry name" value="Retinol_saturase"/>
</dbReference>
<gene>
    <name evidence="9" type="ORF">HJC23_008843</name>
</gene>
<dbReference type="InterPro" id="IPR036188">
    <property type="entry name" value="FAD/NAD-bd_sf"/>
</dbReference>
<dbReference type="AlphaFoldDB" id="A0ABD3QFJ7"/>
<evidence type="ECO:0000256" key="2">
    <source>
        <dbReference type="ARBA" id="ARBA00022630"/>
    </source>
</evidence>
<keyword evidence="4" id="KW-0274">FAD</keyword>
<dbReference type="SUPFAM" id="SSF51905">
    <property type="entry name" value="FAD/NAD(P)-binding domain"/>
    <property type="match status" value="1"/>
</dbReference>
<evidence type="ECO:0000313" key="9">
    <source>
        <dbReference type="EMBL" id="KAL3796890.1"/>
    </source>
</evidence>
<feature type="transmembrane region" description="Helical" evidence="8">
    <location>
        <begin position="73"/>
        <end position="91"/>
    </location>
</feature>
<proteinExistence type="inferred from homology"/>
<evidence type="ECO:0000256" key="3">
    <source>
        <dbReference type="ARBA" id="ARBA00022729"/>
    </source>
</evidence>
<evidence type="ECO:0000256" key="1">
    <source>
        <dbReference type="ARBA" id="ARBA00005855"/>
    </source>
</evidence>
<dbReference type="Gene3D" id="3.50.50.60">
    <property type="entry name" value="FAD/NAD(P)-binding domain"/>
    <property type="match status" value="2"/>
</dbReference>
<reference evidence="9 10" key="1">
    <citation type="journal article" date="2020" name="G3 (Bethesda)">
        <title>Improved Reference Genome for Cyclotella cryptica CCMP332, a Model for Cell Wall Morphogenesis, Salinity Adaptation, and Lipid Production in Diatoms (Bacillariophyta).</title>
        <authorList>
            <person name="Roberts W.R."/>
            <person name="Downey K.M."/>
            <person name="Ruck E.C."/>
            <person name="Traller J.C."/>
            <person name="Alverson A.J."/>
        </authorList>
    </citation>
    <scope>NUCLEOTIDE SEQUENCE [LARGE SCALE GENOMIC DNA]</scope>
    <source>
        <strain evidence="9 10">CCMP332</strain>
    </source>
</reference>
<keyword evidence="8" id="KW-1133">Transmembrane helix</keyword>
<keyword evidence="3" id="KW-0732">Signal</keyword>
<dbReference type="Pfam" id="PF13450">
    <property type="entry name" value="NAD_binding_8"/>
    <property type="match status" value="1"/>
</dbReference>
<dbReference type="Proteomes" id="UP001516023">
    <property type="component" value="Unassembled WGS sequence"/>
</dbReference>
<dbReference type="PANTHER" id="PTHR46091">
    <property type="entry name" value="BLR7054 PROTEIN"/>
    <property type="match status" value="1"/>
</dbReference>
<keyword evidence="8" id="KW-0472">Membrane</keyword>
<keyword evidence="10" id="KW-1185">Reference proteome</keyword>
<evidence type="ECO:0008006" key="11">
    <source>
        <dbReference type="Google" id="ProtNLM"/>
    </source>
</evidence>
<evidence type="ECO:0000256" key="7">
    <source>
        <dbReference type="SAM" id="MobiDB-lite"/>
    </source>
</evidence>
<comment type="caution">
    <text evidence="9">The sequence shown here is derived from an EMBL/GenBank/DDBJ whole genome shotgun (WGS) entry which is preliminary data.</text>
</comment>
<keyword evidence="6" id="KW-0520">NAD</keyword>
<sequence length="684" mass="77206">MQWEPYHASLPHPEKSSCNKSRTDKIICSPRETIITETHPLCHNSIIIMEKVAFPILNYNIWNFPSAANSFQTILKALIPIFFIVTAYFILIQGARSRHNNAKLPKYDAIPSSTVKHVASKDVLRNLSGKIDVAIVGSGIGALSNAVCLARQGFKVAVFEQNETVGGCTHTFEKEGYEFDVGVHYVGGFGPMVRKMYDELSDGQLRWTKLDRVYDVIYNGKTKERIEMTDDYDENRKKLTHHFGVTAESWRLFDRKKTCAKFWSLVVFQLKLWHPIVLRIAWPFVVVPYRHYALRPTRDVLKECGMSSKAIGALTYHYGDHGVPPHRCPFFMTALLDTHYKGGGFFPRGGSRSIAKCFTASIERRGGYVYALSPVEEILTKKTFLGAHAAVGVRIRGVDVMVKKCVISDAGVLRTFGLDSAGSDQAPLINFKVGAAQRALLHNKKSYPTIDAVTPCMSDLSLFIGLDRTDAQLNLPAQNIWHLHDWDHDSAWKAAMNGASPLDSTADKTPFLFISNESAKDPDFCLRHPGKSTSEVFALVKYSLFEKWAHTEHESRDKEYLELKERLTESYLDAFYLHFPQAKGHVVFTSLGTPLTMNKFLGRKFGEVYSLDHDIARFDGWKVQRALHPQTVVKNLYLTGEDAFVVSVTASMMSGFVTAQRVSWWSFVHNIPMMLWGLPQLFLS</sequence>
<dbReference type="PANTHER" id="PTHR46091:SF3">
    <property type="entry name" value="AMINE OXIDASE DOMAIN-CONTAINING PROTEIN"/>
    <property type="match status" value="1"/>
</dbReference>
<organism evidence="9 10">
    <name type="scientific">Cyclotella cryptica</name>
    <dbReference type="NCBI Taxonomy" id="29204"/>
    <lineage>
        <taxon>Eukaryota</taxon>
        <taxon>Sar</taxon>
        <taxon>Stramenopiles</taxon>
        <taxon>Ochrophyta</taxon>
        <taxon>Bacillariophyta</taxon>
        <taxon>Coscinodiscophyceae</taxon>
        <taxon>Thalassiosirophycidae</taxon>
        <taxon>Stephanodiscales</taxon>
        <taxon>Stephanodiscaceae</taxon>
        <taxon>Cyclotella</taxon>
    </lineage>
</organism>
<evidence type="ECO:0000256" key="6">
    <source>
        <dbReference type="ARBA" id="ARBA00023027"/>
    </source>
</evidence>
<evidence type="ECO:0000256" key="5">
    <source>
        <dbReference type="ARBA" id="ARBA00022857"/>
    </source>
</evidence>
<accession>A0ABD3QFJ7</accession>
<evidence type="ECO:0000256" key="8">
    <source>
        <dbReference type="SAM" id="Phobius"/>
    </source>
</evidence>
<keyword evidence="2" id="KW-0285">Flavoprotein</keyword>
<feature type="compositionally biased region" description="Basic and acidic residues" evidence="7">
    <location>
        <begin position="12"/>
        <end position="22"/>
    </location>
</feature>
<evidence type="ECO:0000256" key="4">
    <source>
        <dbReference type="ARBA" id="ARBA00022827"/>
    </source>
</evidence>
<keyword evidence="5" id="KW-0521">NADP</keyword>
<name>A0ABD3QFJ7_9STRA</name>
<protein>
    <recommendedName>
        <fullName evidence="11">Amine oxidase domain-containing protein</fullName>
    </recommendedName>
</protein>
<evidence type="ECO:0000313" key="10">
    <source>
        <dbReference type="Proteomes" id="UP001516023"/>
    </source>
</evidence>
<comment type="similarity">
    <text evidence="1">Belongs to the carotenoid/retinoid oxidoreductase family. CrtISO subfamily.</text>
</comment>
<dbReference type="EMBL" id="JABMIG020000059">
    <property type="protein sequence ID" value="KAL3796890.1"/>
    <property type="molecule type" value="Genomic_DNA"/>
</dbReference>